<proteinExistence type="predicted"/>
<dbReference type="SUPFAM" id="SSF57256">
    <property type="entry name" value="Elafin-like"/>
    <property type="match status" value="1"/>
</dbReference>
<feature type="domain" description="WAP" evidence="1">
    <location>
        <begin position="47"/>
        <end position="91"/>
    </location>
</feature>
<dbReference type="SMART" id="SM00217">
    <property type="entry name" value="WAP"/>
    <property type="match status" value="1"/>
</dbReference>
<dbReference type="EMBL" id="LR900468">
    <property type="protein sequence ID" value="CAD7245780.1"/>
    <property type="molecule type" value="Genomic_DNA"/>
</dbReference>
<keyword evidence="3" id="KW-1185">Reference proteome</keyword>
<organism evidence="2">
    <name type="scientific">Darwinula stevensoni</name>
    <dbReference type="NCBI Taxonomy" id="69355"/>
    <lineage>
        <taxon>Eukaryota</taxon>
        <taxon>Metazoa</taxon>
        <taxon>Ecdysozoa</taxon>
        <taxon>Arthropoda</taxon>
        <taxon>Crustacea</taxon>
        <taxon>Oligostraca</taxon>
        <taxon>Ostracoda</taxon>
        <taxon>Podocopa</taxon>
        <taxon>Podocopida</taxon>
        <taxon>Darwinulocopina</taxon>
        <taxon>Darwinuloidea</taxon>
        <taxon>Darwinulidae</taxon>
        <taxon>Darwinula</taxon>
    </lineage>
</organism>
<evidence type="ECO:0000313" key="3">
    <source>
        <dbReference type="Proteomes" id="UP000677054"/>
    </source>
</evidence>
<protein>
    <recommendedName>
        <fullName evidence="1">WAP domain-containing protein</fullName>
    </recommendedName>
</protein>
<dbReference type="GO" id="GO:0005576">
    <property type="term" value="C:extracellular region"/>
    <property type="evidence" value="ECO:0007669"/>
    <property type="project" value="InterPro"/>
</dbReference>
<dbReference type="EMBL" id="CAJPEV010000951">
    <property type="protein sequence ID" value="CAG0889724.1"/>
    <property type="molecule type" value="Genomic_DNA"/>
</dbReference>
<evidence type="ECO:0000259" key="1">
    <source>
        <dbReference type="PROSITE" id="PS51390"/>
    </source>
</evidence>
<evidence type="ECO:0000313" key="2">
    <source>
        <dbReference type="EMBL" id="CAD7245780.1"/>
    </source>
</evidence>
<gene>
    <name evidence="2" type="ORF">DSTB1V02_LOCUS5647</name>
</gene>
<name>A0A7R8XEI4_9CRUS</name>
<accession>A0A7R8XEI4</accession>
<dbReference type="AlphaFoldDB" id="A0A7R8XEI4"/>
<dbReference type="InterPro" id="IPR008197">
    <property type="entry name" value="WAP_dom"/>
</dbReference>
<reference evidence="2" key="1">
    <citation type="submission" date="2020-11" db="EMBL/GenBank/DDBJ databases">
        <authorList>
            <person name="Tran Van P."/>
        </authorList>
    </citation>
    <scope>NUCLEOTIDE SEQUENCE</scope>
</reference>
<dbReference type="PROSITE" id="PS51390">
    <property type="entry name" value="WAP"/>
    <property type="match status" value="1"/>
</dbReference>
<dbReference type="GO" id="GO:0030414">
    <property type="term" value="F:peptidase inhibitor activity"/>
    <property type="evidence" value="ECO:0007669"/>
    <property type="project" value="InterPro"/>
</dbReference>
<dbReference type="InterPro" id="IPR036645">
    <property type="entry name" value="Elafin-like_sf"/>
</dbReference>
<dbReference type="Gene3D" id="4.10.75.10">
    <property type="entry name" value="Elafin-like"/>
    <property type="match status" value="1"/>
</dbReference>
<sequence length="163" mass="17494">MLKDVPQDSDEAVVAGEKRRSFRNLKSTKIAMMIVGLLVALASLASTLEAAECPIPWGWGLCVELCSSDADCSEGLLCCSNGCGHQCMAPQLTCSDVECPEDCVMGHVICDLPPGFCPLMPFCVPYDAFTCEDVTCEPGETCVMQEVVCVTEPCYPVPECIPE</sequence>
<dbReference type="OrthoDB" id="8187079at2759"/>
<dbReference type="Pfam" id="PF00095">
    <property type="entry name" value="WAP"/>
    <property type="match status" value="1"/>
</dbReference>
<dbReference type="Proteomes" id="UP000677054">
    <property type="component" value="Unassembled WGS sequence"/>
</dbReference>